<organismHost>
    <name type="scientific">Paramecium bursaria</name>
    <dbReference type="NCBI Taxonomy" id="74790"/>
</organismHost>
<gene>
    <name evidence="2" type="primary">N515L</name>
    <name evidence="2" type="ORF">FR483_N515L</name>
</gene>
<proteinExistence type="predicted"/>
<evidence type="ECO:0000313" key="2">
    <source>
        <dbReference type="EMBL" id="ABT15800.1"/>
    </source>
</evidence>
<dbReference type="OrthoDB" id="27107at10239"/>
<keyword evidence="1" id="KW-0812">Transmembrane</keyword>
<protein>
    <submittedName>
        <fullName evidence="2">Uncharacterized protein N515L</fullName>
    </submittedName>
</protein>
<evidence type="ECO:0000313" key="3">
    <source>
        <dbReference type="Proteomes" id="UP000204095"/>
    </source>
</evidence>
<dbReference type="EMBL" id="DQ890022">
    <property type="protein sequence ID" value="ABT15800.1"/>
    <property type="molecule type" value="Genomic_DNA"/>
</dbReference>
<keyword evidence="1" id="KW-0472">Membrane</keyword>
<organism evidence="2 3">
    <name type="scientific">Paramecium bursaria Chlorella virus FR483</name>
    <name type="common">PBCV-FR483</name>
    <dbReference type="NCBI Taxonomy" id="399781"/>
    <lineage>
        <taxon>Viruses</taxon>
        <taxon>Varidnaviria</taxon>
        <taxon>Bamfordvirae</taxon>
        <taxon>Nucleocytoviricota</taxon>
        <taxon>Megaviricetes</taxon>
        <taxon>Algavirales</taxon>
        <taxon>Phycodnaviridae</taxon>
        <taxon>Chlorovirus</taxon>
        <taxon>Chlorovirus conductrix</taxon>
        <taxon>Paramecium bursaria Chlorella virus A1</taxon>
    </lineage>
</organism>
<evidence type="ECO:0000256" key="1">
    <source>
        <dbReference type="SAM" id="Phobius"/>
    </source>
</evidence>
<name>A7J7L9_PBCVF</name>
<reference evidence="2 3" key="1">
    <citation type="journal article" date="2007" name="Virology">
        <title>Sequence and annotation of the 314-kb MT325 and the 321-kb FR483 viruses that infect Chlorella Pbi.</title>
        <authorList>
            <person name="Fitzgerald L.A."/>
            <person name="Graves M.V."/>
            <person name="Li X."/>
            <person name="Feldblyum T."/>
            <person name="Hartigan J."/>
            <person name="Van Etten J.L."/>
        </authorList>
    </citation>
    <scope>NUCLEOTIDE SEQUENCE [LARGE SCALE GENOMIC DNA]</scope>
    <source>
        <strain evidence="2 3">FR483</strain>
    </source>
</reference>
<dbReference type="KEGG" id="vg:5364364"/>
<keyword evidence="1" id="KW-1133">Transmembrane helix</keyword>
<dbReference type="Proteomes" id="UP000204095">
    <property type="component" value="Segment"/>
</dbReference>
<dbReference type="GeneID" id="5364364"/>
<feature type="transmembrane region" description="Helical" evidence="1">
    <location>
        <begin position="6"/>
        <end position="26"/>
    </location>
</feature>
<accession>A7J7L9</accession>
<dbReference type="RefSeq" id="YP_001426147.1">
    <property type="nucleotide sequence ID" value="NC_008603.1"/>
</dbReference>
<sequence>MKLVPSSPLMFLVVIVVIFAVGLLFGKMFNKKTEKFDSVIHGIPSTVQEFAASPKVLPPVPTNKGVTTHDDWCKATNC</sequence>